<dbReference type="PANTHER" id="PTHR12406">
    <property type="entry name" value="CALCIUM-INDEPENDENT PHOSPHOLIPASE A2 IPLA2 -RELATED"/>
    <property type="match status" value="1"/>
</dbReference>
<evidence type="ECO:0000259" key="3">
    <source>
        <dbReference type="PROSITE" id="PS51635"/>
    </source>
</evidence>
<dbReference type="SUPFAM" id="SSF52151">
    <property type="entry name" value="FabD/lysophospholipase-like"/>
    <property type="match status" value="1"/>
</dbReference>
<dbReference type="PROSITE" id="PS51635">
    <property type="entry name" value="PNPLA"/>
    <property type="match status" value="1"/>
</dbReference>
<reference evidence="4" key="1">
    <citation type="submission" date="2022-11" db="EMBL/GenBank/DDBJ databases">
        <title>Centuries of genome instability and evolution in soft-shell clam transmissible cancer (bioRxiv).</title>
        <authorList>
            <person name="Hart S.F.M."/>
            <person name="Yonemitsu M.A."/>
            <person name="Giersch R.M."/>
            <person name="Beal B.F."/>
            <person name="Arriagada G."/>
            <person name="Davis B.W."/>
            <person name="Ostrander E.A."/>
            <person name="Goff S.P."/>
            <person name="Metzger M.J."/>
        </authorList>
    </citation>
    <scope>NUCLEOTIDE SEQUENCE</scope>
    <source>
        <strain evidence="4">MELC-2E11</strain>
        <tissue evidence="4">Siphon/mantle</tissue>
    </source>
</reference>
<dbReference type="InterPro" id="IPR016035">
    <property type="entry name" value="Acyl_Trfase/lysoPLipase"/>
</dbReference>
<gene>
    <name evidence="4" type="ORF">MAR_009726</name>
</gene>
<evidence type="ECO:0000256" key="1">
    <source>
        <dbReference type="ARBA" id="ARBA00023098"/>
    </source>
</evidence>
<accession>A0ABY7DZP0</accession>
<feature type="short sequence motif" description="GXGXXG" evidence="2">
    <location>
        <begin position="43"/>
        <end position="48"/>
    </location>
</feature>
<feature type="domain" description="PNPLA" evidence="3">
    <location>
        <begin position="39"/>
        <end position="207"/>
    </location>
</feature>
<dbReference type="InterPro" id="IPR033562">
    <property type="entry name" value="PLPL"/>
</dbReference>
<feature type="short sequence motif" description="DGA/G" evidence="2">
    <location>
        <begin position="194"/>
        <end position="196"/>
    </location>
</feature>
<keyword evidence="2" id="KW-0442">Lipid degradation</keyword>
<proteinExistence type="predicted"/>
<feature type="short sequence motif" description="GXSXG" evidence="2">
    <location>
        <begin position="73"/>
        <end position="77"/>
    </location>
</feature>
<evidence type="ECO:0000313" key="4">
    <source>
        <dbReference type="EMBL" id="WAR03168.1"/>
    </source>
</evidence>
<keyword evidence="1 2" id="KW-0443">Lipid metabolism</keyword>
<dbReference type="EMBL" id="CP111015">
    <property type="protein sequence ID" value="WAR03168.1"/>
    <property type="molecule type" value="Genomic_DNA"/>
</dbReference>
<dbReference type="PANTHER" id="PTHR12406:SF41">
    <property type="entry name" value="BRUMMER, ISOFORM B-RELATED"/>
    <property type="match status" value="1"/>
</dbReference>
<organism evidence="4 5">
    <name type="scientific">Mya arenaria</name>
    <name type="common">Soft-shell clam</name>
    <dbReference type="NCBI Taxonomy" id="6604"/>
    <lineage>
        <taxon>Eukaryota</taxon>
        <taxon>Metazoa</taxon>
        <taxon>Spiralia</taxon>
        <taxon>Lophotrochozoa</taxon>
        <taxon>Mollusca</taxon>
        <taxon>Bivalvia</taxon>
        <taxon>Autobranchia</taxon>
        <taxon>Heteroconchia</taxon>
        <taxon>Euheterodonta</taxon>
        <taxon>Imparidentia</taxon>
        <taxon>Neoheterodontei</taxon>
        <taxon>Myida</taxon>
        <taxon>Myoidea</taxon>
        <taxon>Myidae</taxon>
        <taxon>Mya</taxon>
    </lineage>
</organism>
<keyword evidence="2" id="KW-0378">Hydrolase</keyword>
<evidence type="ECO:0000313" key="5">
    <source>
        <dbReference type="Proteomes" id="UP001164746"/>
    </source>
</evidence>
<sequence>MGICNVEPKLLSEIGVFQGEQLPLPGGNLVQQQGQSMNFSFAGCGFLGIYHVGVASCLRQHAPHLIENCHFAGASAGAMIACCLICDCCLGDCTTFTLRLATKARSFSLGPLHPSFKIAKILREALREVLPDNAHEIATGKLHISLTRVSDRKCVIVSQYNSKEELIQALLCSAHVPLYSGLVPPLFQGVRYVDGGLSDNIPILNDSTVTISPFSGESDICPKDTTMSPTCIYLANTNLLSCVRHLSVRSVIRQVQVPVEDVEPEVVGAEGRTSHVGEEEEGGCDEHTCHDCKNKRQVALVDKLPHKVGSALQEAIDEVNKGLKGYVNRHRSLRLLSILATPWVLPVDMSYTFAVRFLEYLPHLPSDVQSMYRETADLLKYLVTSIRHENRRYTARFTCHLAITEVNYHQIESDICPSFSQSDTSQPAHPNIRNLNFEFAVDLDSDTAREPTGSLLNLPHSSNVHLLYPQHRPRSDSAGARLGSPNVPFKTQQKNSGLGDEFFDTFEQCLHVTNQMESVMAYHYRDEGNKDCFKFEEIFTFEESDIKLNSCSEDNQSASATTKQACRPRSNSAGHHLIPCKPHLECDLEEFLGQRSDIVLQEMETQESHTE</sequence>
<protein>
    <submittedName>
        <fullName evidence="4">PLPL2-like protein</fullName>
    </submittedName>
</protein>
<feature type="active site" description="Proton acceptor" evidence="2">
    <location>
        <position position="194"/>
    </location>
</feature>
<name>A0ABY7DZP0_MYAAR</name>
<dbReference type="InterPro" id="IPR002641">
    <property type="entry name" value="PNPLA_dom"/>
</dbReference>
<dbReference type="Proteomes" id="UP001164746">
    <property type="component" value="Chromosome 4"/>
</dbReference>
<dbReference type="Gene3D" id="3.40.1090.10">
    <property type="entry name" value="Cytosolic phospholipase A2 catalytic domain"/>
    <property type="match status" value="2"/>
</dbReference>
<feature type="active site" description="Nucleophile" evidence="2">
    <location>
        <position position="75"/>
    </location>
</feature>
<evidence type="ECO:0000256" key="2">
    <source>
        <dbReference type="PROSITE-ProRule" id="PRU01161"/>
    </source>
</evidence>
<keyword evidence="5" id="KW-1185">Reference proteome</keyword>
<dbReference type="Pfam" id="PF01734">
    <property type="entry name" value="Patatin"/>
    <property type="match status" value="1"/>
</dbReference>